<evidence type="ECO:0000256" key="3">
    <source>
        <dbReference type="ARBA" id="ARBA00023125"/>
    </source>
</evidence>
<dbReference type="CDD" id="cd12148">
    <property type="entry name" value="fungal_TF_MHR"/>
    <property type="match status" value="1"/>
</dbReference>
<dbReference type="OMA" id="FWLCYIS"/>
<evidence type="ECO:0000256" key="5">
    <source>
        <dbReference type="ARBA" id="ARBA00023242"/>
    </source>
</evidence>
<evidence type="ECO:0000256" key="6">
    <source>
        <dbReference type="SAM" id="MobiDB-lite"/>
    </source>
</evidence>
<evidence type="ECO:0000256" key="4">
    <source>
        <dbReference type="ARBA" id="ARBA00023163"/>
    </source>
</evidence>
<dbReference type="Proteomes" id="UP000243081">
    <property type="component" value="Unassembled WGS sequence"/>
</dbReference>
<dbReference type="OrthoDB" id="4116913at2759"/>
<dbReference type="GO" id="GO:0008270">
    <property type="term" value="F:zinc ion binding"/>
    <property type="evidence" value="ECO:0007669"/>
    <property type="project" value="InterPro"/>
</dbReference>
<feature type="compositionally biased region" description="Low complexity" evidence="6">
    <location>
        <begin position="78"/>
        <end position="94"/>
    </location>
</feature>
<feature type="region of interest" description="Disordered" evidence="6">
    <location>
        <begin position="62"/>
        <end position="94"/>
    </location>
</feature>
<keyword evidence="2" id="KW-0805">Transcription regulation</keyword>
<accession>A0A179IIE7</accession>
<dbReference type="Gene3D" id="4.10.240.10">
    <property type="entry name" value="Zn(2)-C6 fungal-type DNA-binding domain"/>
    <property type="match status" value="1"/>
</dbReference>
<evidence type="ECO:0008006" key="9">
    <source>
        <dbReference type="Google" id="ProtNLM"/>
    </source>
</evidence>
<keyword evidence="8" id="KW-1185">Reference proteome</keyword>
<comment type="subcellular location">
    <subcellularLocation>
        <location evidence="1">Nucleus</location>
    </subcellularLocation>
</comment>
<dbReference type="GO" id="GO:0005634">
    <property type="term" value="C:nucleus"/>
    <property type="evidence" value="ECO:0007669"/>
    <property type="project" value="UniProtKB-SubCell"/>
</dbReference>
<proteinExistence type="predicted"/>
<organism evidence="7 8">
    <name type="scientific">Cordyceps confragosa</name>
    <name type="common">Lecanicillium lecanii</name>
    <dbReference type="NCBI Taxonomy" id="2714763"/>
    <lineage>
        <taxon>Eukaryota</taxon>
        <taxon>Fungi</taxon>
        <taxon>Dikarya</taxon>
        <taxon>Ascomycota</taxon>
        <taxon>Pezizomycotina</taxon>
        <taxon>Sordariomycetes</taxon>
        <taxon>Hypocreomycetidae</taxon>
        <taxon>Hypocreales</taxon>
        <taxon>Cordycipitaceae</taxon>
        <taxon>Akanthomyces</taxon>
    </lineage>
</organism>
<dbReference type="InterPro" id="IPR036864">
    <property type="entry name" value="Zn2-C6_fun-type_DNA-bd_sf"/>
</dbReference>
<evidence type="ECO:0000256" key="2">
    <source>
        <dbReference type="ARBA" id="ARBA00023015"/>
    </source>
</evidence>
<keyword evidence="4" id="KW-0804">Transcription</keyword>
<evidence type="ECO:0000256" key="1">
    <source>
        <dbReference type="ARBA" id="ARBA00004123"/>
    </source>
</evidence>
<dbReference type="GO" id="GO:0000981">
    <property type="term" value="F:DNA-binding transcription factor activity, RNA polymerase II-specific"/>
    <property type="evidence" value="ECO:0007669"/>
    <property type="project" value="InterPro"/>
</dbReference>
<keyword evidence="5" id="KW-0539">Nucleus</keyword>
<dbReference type="GO" id="GO:0003677">
    <property type="term" value="F:DNA binding"/>
    <property type="evidence" value="ECO:0007669"/>
    <property type="project" value="UniProtKB-KW"/>
</dbReference>
<dbReference type="PANTHER" id="PTHR46910:SF37">
    <property type="entry name" value="ZN(II)2CYS6 TRANSCRIPTION FACTOR (EUROFUNG)"/>
    <property type="match status" value="1"/>
</dbReference>
<reference evidence="7 8" key="1">
    <citation type="submission" date="2016-03" db="EMBL/GenBank/DDBJ databases">
        <title>Fine-scale spatial genetic structure of a fungal parasite of coffee scale insects.</title>
        <authorList>
            <person name="Jackson D."/>
            <person name="Zemenick K.A."/>
            <person name="Malloure B."/>
            <person name="Quandt C.A."/>
            <person name="James T.Y."/>
        </authorList>
    </citation>
    <scope>NUCLEOTIDE SEQUENCE [LARGE SCALE GENOMIC DNA]</scope>
    <source>
        <strain evidence="7 8">UM487</strain>
    </source>
</reference>
<dbReference type="AlphaFoldDB" id="A0A179IIE7"/>
<dbReference type="PANTHER" id="PTHR46910">
    <property type="entry name" value="TRANSCRIPTION FACTOR PDR1"/>
    <property type="match status" value="1"/>
</dbReference>
<gene>
    <name evidence="7" type="ORF">LLEC1_01507</name>
</gene>
<evidence type="ECO:0000313" key="8">
    <source>
        <dbReference type="Proteomes" id="UP000243081"/>
    </source>
</evidence>
<protein>
    <recommendedName>
        <fullName evidence="9">Transcription factor domain-containing protein</fullName>
    </recommendedName>
</protein>
<comment type="caution">
    <text evidence="7">The sequence shown here is derived from an EMBL/GenBank/DDBJ whole genome shotgun (WGS) entry which is preliminary data.</text>
</comment>
<dbReference type="EMBL" id="LUKN01001100">
    <property type="protein sequence ID" value="OAR01530.1"/>
    <property type="molecule type" value="Genomic_DNA"/>
</dbReference>
<sequence>MLTCKIQCSIPGPGVPCDWCSNQEIPCTFTRPPQKRKHATTPDAVHALRRRVEQLEADLARRNAEGQLASPESDATGTETSAAAQAEFSAQEVSESESVVHSPLQLGRSWYFRGMQILSKKGQQWIESKTGQIVHLKKYVTFDGVGRPTASSQASRGLALERALPEKHATHALVDAFFKHSVHPVLDRTLIDATVEEAYCRPQCLAAQACVWALHTWSFTPFTKVQTCDAEAAVQSRLLLEKLGWEPSLDALQAIILLVYRRSYFNAQNGLLHAAACQMACDLRNAFLQDSKKPDTDRKRRHLDNLFGFCYILDKDNALRSGQPPRLTEEYCDSSAMEAGATSIHPDLRLSLVKERTCRLLYSQKAAKLSDGDILQYIRQLDDELEQWRLSVPVSMRPRLSTPDSATEDTDRELIHLQLDYHYTLIAIHTMVRRCGASNKELPEDLHSVVHSSVDLSLEAGRSTLTFLNATLSLLGRQAFRHILSYAPVAAMALFVDILVHPLSKSAQVDLDTMRKSVDTFQTILVNGAFNTETRQMQSLIGFIMELVRLASCAISKAGQASVG</sequence>
<keyword evidence="3" id="KW-0238">DNA-binding</keyword>
<name>A0A179IIE7_CORDF</name>
<dbReference type="InterPro" id="IPR050987">
    <property type="entry name" value="AtrR-like"/>
</dbReference>
<evidence type="ECO:0000313" key="7">
    <source>
        <dbReference type="EMBL" id="OAR01530.1"/>
    </source>
</evidence>